<dbReference type="Gene3D" id="2.40.420.20">
    <property type="match status" value="1"/>
</dbReference>
<dbReference type="Pfam" id="PF25917">
    <property type="entry name" value="BSH_RND"/>
    <property type="match status" value="1"/>
</dbReference>
<dbReference type="InterPro" id="IPR058792">
    <property type="entry name" value="Beta-barrel_RND_2"/>
</dbReference>
<feature type="domain" description="YknX-like C-terminal permuted SH3-like" evidence="4">
    <location>
        <begin position="236"/>
        <end position="304"/>
    </location>
</feature>
<feature type="domain" description="CusB-like beta-barrel" evidence="3">
    <location>
        <begin position="156"/>
        <end position="230"/>
    </location>
</feature>
<evidence type="ECO:0000259" key="3">
    <source>
        <dbReference type="Pfam" id="PF25954"/>
    </source>
</evidence>
<dbReference type="NCBIfam" id="TIGR01730">
    <property type="entry name" value="RND_mfp"/>
    <property type="match status" value="1"/>
</dbReference>
<comment type="similarity">
    <text evidence="1">Belongs to the membrane fusion protein (MFP) (TC 8.A.1) family.</text>
</comment>
<dbReference type="GO" id="GO:0015562">
    <property type="term" value="F:efflux transmembrane transporter activity"/>
    <property type="evidence" value="ECO:0007669"/>
    <property type="project" value="TreeGrafter"/>
</dbReference>
<dbReference type="InterPro" id="IPR058625">
    <property type="entry name" value="MdtA-like_BSH"/>
</dbReference>
<dbReference type="Pfam" id="PF25954">
    <property type="entry name" value="Beta-barrel_RND_2"/>
    <property type="match status" value="1"/>
</dbReference>
<name>A0A7T7XLN5_9SPIR</name>
<feature type="domain" description="Multidrug resistance protein MdtA-like barrel-sandwich hybrid" evidence="2">
    <location>
        <begin position="75"/>
        <end position="146"/>
    </location>
</feature>
<dbReference type="EMBL" id="CP067089">
    <property type="protein sequence ID" value="QQO08679.1"/>
    <property type="molecule type" value="Genomic_DNA"/>
</dbReference>
<evidence type="ECO:0000313" key="6">
    <source>
        <dbReference type="Proteomes" id="UP000595917"/>
    </source>
</evidence>
<keyword evidence="6" id="KW-1185">Reference proteome</keyword>
<dbReference type="AlphaFoldDB" id="A0A7T7XLN5"/>
<evidence type="ECO:0000313" key="5">
    <source>
        <dbReference type="EMBL" id="QQO08679.1"/>
    </source>
</evidence>
<accession>A0A7T7XLN5</accession>
<dbReference type="PANTHER" id="PTHR30469">
    <property type="entry name" value="MULTIDRUG RESISTANCE PROTEIN MDTA"/>
    <property type="match status" value="1"/>
</dbReference>
<dbReference type="Pfam" id="PF25989">
    <property type="entry name" value="YknX_C"/>
    <property type="match status" value="1"/>
</dbReference>
<evidence type="ECO:0000256" key="1">
    <source>
        <dbReference type="ARBA" id="ARBA00009477"/>
    </source>
</evidence>
<dbReference type="InterPro" id="IPR058637">
    <property type="entry name" value="YknX-like_C"/>
</dbReference>
<dbReference type="Proteomes" id="UP000595917">
    <property type="component" value="Chromosome"/>
</dbReference>
<dbReference type="RefSeq" id="WP_215625985.1">
    <property type="nucleotide sequence ID" value="NZ_CP067089.2"/>
</dbReference>
<reference evidence="5" key="1">
    <citation type="submission" date="2021-01" db="EMBL/GenBank/DDBJ databases">
        <title>Description of Breznakiella homolactica.</title>
        <authorList>
            <person name="Song Y."/>
            <person name="Brune A."/>
        </authorList>
    </citation>
    <scope>NUCLEOTIDE SEQUENCE</scope>
    <source>
        <strain evidence="5">RmG30</strain>
    </source>
</reference>
<dbReference type="SUPFAM" id="SSF111369">
    <property type="entry name" value="HlyD-like secretion proteins"/>
    <property type="match status" value="1"/>
</dbReference>
<dbReference type="Gene3D" id="2.40.30.170">
    <property type="match status" value="1"/>
</dbReference>
<protein>
    <submittedName>
        <fullName evidence="5">Efflux RND transporter periplasmic adaptor subunit</fullName>
    </submittedName>
</protein>
<dbReference type="KEGG" id="bhc:JFL75_17380"/>
<dbReference type="GO" id="GO:1990281">
    <property type="term" value="C:efflux pump complex"/>
    <property type="evidence" value="ECO:0007669"/>
    <property type="project" value="TreeGrafter"/>
</dbReference>
<sequence>MKKKIILITVCIVIAAGLIFVPSILAGNGDGGPQGPGGVGGNTTETIFSVRTEDAEERTLQAYIEINGDIVTEQQVSVVPDAGGKIVSLKVGLGSVVRKGQLLAEVDPSRPGTSYSLSPVYAPISGTVTTTPMAVGSTVTTATSILTISVTSNIEIEAFIPEREVGQLRTGLKADVTLQAFPGEVFSATITNVSPVVDPASRTKKITLKFDTDDSRINTGMFARVKLNTRTYENVVTISSDALVETRGSTYVYVLDGIDRVSMREVATGVTVDDLLEIKSGLSSGEPVIIQGQQFLTDGASVKVINQRNQA</sequence>
<organism evidence="5 6">
    <name type="scientific">Breznakiella homolactica</name>
    <dbReference type="NCBI Taxonomy" id="2798577"/>
    <lineage>
        <taxon>Bacteria</taxon>
        <taxon>Pseudomonadati</taxon>
        <taxon>Spirochaetota</taxon>
        <taxon>Spirochaetia</taxon>
        <taxon>Spirochaetales</taxon>
        <taxon>Breznakiellaceae</taxon>
        <taxon>Breznakiella</taxon>
    </lineage>
</organism>
<gene>
    <name evidence="5" type="ORF">JFL75_17380</name>
</gene>
<dbReference type="Gene3D" id="2.40.50.100">
    <property type="match status" value="1"/>
</dbReference>
<proteinExistence type="inferred from homology"/>
<evidence type="ECO:0000259" key="2">
    <source>
        <dbReference type="Pfam" id="PF25917"/>
    </source>
</evidence>
<evidence type="ECO:0000259" key="4">
    <source>
        <dbReference type="Pfam" id="PF25989"/>
    </source>
</evidence>
<dbReference type="InterPro" id="IPR006143">
    <property type="entry name" value="RND_pump_MFP"/>
</dbReference>